<protein>
    <submittedName>
        <fullName evidence="2">TIM barrel protein</fullName>
    </submittedName>
</protein>
<proteinExistence type="predicted"/>
<organism evidence="2 3">
    <name type="scientific">Victivallis lenta</name>
    <dbReference type="NCBI Taxonomy" id="2606640"/>
    <lineage>
        <taxon>Bacteria</taxon>
        <taxon>Pseudomonadati</taxon>
        <taxon>Lentisphaerota</taxon>
        <taxon>Lentisphaeria</taxon>
        <taxon>Victivallales</taxon>
        <taxon>Victivallaceae</taxon>
        <taxon>Victivallis</taxon>
    </lineage>
</organism>
<evidence type="ECO:0000313" key="3">
    <source>
        <dbReference type="Proteomes" id="UP000435649"/>
    </source>
</evidence>
<reference evidence="2 3" key="1">
    <citation type="submission" date="2019-08" db="EMBL/GenBank/DDBJ databases">
        <title>In-depth cultivation of the pig gut microbiome towards novel bacterial diversity and tailored functional studies.</title>
        <authorList>
            <person name="Wylensek D."/>
            <person name="Hitch T.C.A."/>
            <person name="Clavel T."/>
        </authorList>
    </citation>
    <scope>NUCLEOTIDE SEQUENCE [LARGE SCALE GENOMIC DNA]</scope>
    <source>
        <strain evidence="2 3">BBE-744-WT-12</strain>
    </source>
</reference>
<dbReference type="Proteomes" id="UP000435649">
    <property type="component" value="Unassembled WGS sequence"/>
</dbReference>
<dbReference type="InterPro" id="IPR036237">
    <property type="entry name" value="Xyl_isomerase-like_sf"/>
</dbReference>
<gene>
    <name evidence="2" type="ORF">FYJ85_10680</name>
</gene>
<dbReference type="InterPro" id="IPR013022">
    <property type="entry name" value="Xyl_isomerase-like_TIM-brl"/>
</dbReference>
<dbReference type="InterPro" id="IPR029052">
    <property type="entry name" value="Metallo-depent_PP-like"/>
</dbReference>
<sequence>MSPTAGTAGRERRSSAVWPRRCRFRLRWRTTGTSFYFNCGPPGPSERRREMKIALLADLHLPDSERTVKEEVLDWALSAAVRLGADRIVGAGDLTATGTVRAAGRLRRRLESTGIPFLLTPGNAELRTPVERARVRDILRTPVEDDGLLLLDTSRGRLSEEARVLLGRPVPAGVLAVTHCPPDAWPEEDRRLLERAFSSGRVARLAAGHRHIDGSFERIELVRGLDPDKARGGAPALVMFDGAAREDVVFDAADPRVWPEAERSAFFARLGCSGMKDPVGVLGRGTAAGMPVFELRYAGAESLSDPALSAALGRWRAGGGGCLSLHLPDLALRDGEIRGVPELRRAAKQAVDLGCSRVTWHVPRIAAAEFPGAAEALQRAAEPVARMLLDAGIEIGIENLHLTPGEAPETRNFGYVPEECREWIELLRWKLDCCSRIGFHFDLGHARNNGELAGRHTISDWYAELGDEINGFHLHQVVQDGDGTLHNHMPLTEPFGTLISLASLFLAWRRGRVNPSPMFLEIREGDPVDSLRSLRRSLGAQ</sequence>
<name>A0A844G2W9_9BACT</name>
<evidence type="ECO:0000259" key="1">
    <source>
        <dbReference type="Pfam" id="PF01261"/>
    </source>
</evidence>
<dbReference type="AlphaFoldDB" id="A0A844G2W9"/>
<accession>A0A844G2W9</accession>
<comment type="caution">
    <text evidence="2">The sequence shown here is derived from an EMBL/GenBank/DDBJ whole genome shotgun (WGS) entry which is preliminary data.</text>
</comment>
<dbReference type="SUPFAM" id="SSF51658">
    <property type="entry name" value="Xylose isomerase-like"/>
    <property type="match status" value="1"/>
</dbReference>
<feature type="domain" description="Xylose isomerase-like TIM barrel" evidence="1">
    <location>
        <begin position="323"/>
        <end position="507"/>
    </location>
</feature>
<dbReference type="Pfam" id="PF01261">
    <property type="entry name" value="AP_endonuc_2"/>
    <property type="match status" value="1"/>
</dbReference>
<dbReference type="SUPFAM" id="SSF56300">
    <property type="entry name" value="Metallo-dependent phosphatases"/>
    <property type="match status" value="1"/>
</dbReference>
<dbReference type="Gene3D" id="3.20.20.150">
    <property type="entry name" value="Divalent-metal-dependent TIM barrel enzymes"/>
    <property type="match status" value="1"/>
</dbReference>
<dbReference type="Gene3D" id="3.60.21.10">
    <property type="match status" value="1"/>
</dbReference>
<keyword evidence="3" id="KW-1185">Reference proteome</keyword>
<dbReference type="EMBL" id="VUNS01000010">
    <property type="protein sequence ID" value="MST97503.1"/>
    <property type="molecule type" value="Genomic_DNA"/>
</dbReference>
<evidence type="ECO:0000313" key="2">
    <source>
        <dbReference type="EMBL" id="MST97503.1"/>
    </source>
</evidence>